<dbReference type="Pfam" id="PF00150">
    <property type="entry name" value="Cellulase"/>
    <property type="match status" value="1"/>
</dbReference>
<protein>
    <submittedName>
        <fullName evidence="7">Glycoside hydrolase</fullName>
    </submittedName>
</protein>
<accession>A0A0H2REL5</accession>
<dbReference type="InterPro" id="IPR041036">
    <property type="entry name" value="GH5_C"/>
</dbReference>
<evidence type="ECO:0000256" key="3">
    <source>
        <dbReference type="ARBA" id="ARBA00023295"/>
    </source>
</evidence>
<evidence type="ECO:0000256" key="4">
    <source>
        <dbReference type="SAM" id="Phobius"/>
    </source>
</evidence>
<evidence type="ECO:0000313" key="8">
    <source>
        <dbReference type="Proteomes" id="UP000053477"/>
    </source>
</evidence>
<dbReference type="GO" id="GO:0050295">
    <property type="term" value="F:steryl-beta-glucosidase activity"/>
    <property type="evidence" value="ECO:0007669"/>
    <property type="project" value="TreeGrafter"/>
</dbReference>
<keyword evidence="8" id="KW-1185">Reference proteome</keyword>
<dbReference type="GO" id="GO:0000272">
    <property type="term" value="P:polysaccharide catabolic process"/>
    <property type="evidence" value="ECO:0007669"/>
    <property type="project" value="InterPro"/>
</dbReference>
<keyword evidence="4" id="KW-1133">Transmembrane helix</keyword>
<dbReference type="InterPro" id="IPR018087">
    <property type="entry name" value="Glyco_hydro_5_CS"/>
</dbReference>
<organism evidence="7 8">
    <name type="scientific">Schizopora paradoxa</name>
    <dbReference type="NCBI Taxonomy" id="27342"/>
    <lineage>
        <taxon>Eukaryota</taxon>
        <taxon>Fungi</taxon>
        <taxon>Dikarya</taxon>
        <taxon>Basidiomycota</taxon>
        <taxon>Agaricomycotina</taxon>
        <taxon>Agaricomycetes</taxon>
        <taxon>Hymenochaetales</taxon>
        <taxon>Schizoporaceae</taxon>
        <taxon>Schizopora</taxon>
    </lineage>
</organism>
<dbReference type="SUPFAM" id="SSF51445">
    <property type="entry name" value="(Trans)glycosidases"/>
    <property type="match status" value="1"/>
</dbReference>
<dbReference type="InParanoid" id="A0A0H2REL5"/>
<feature type="domain" description="Glycoside hydrolase family 5 C-terminal" evidence="6">
    <location>
        <begin position="641"/>
        <end position="753"/>
    </location>
</feature>
<dbReference type="InterPro" id="IPR001547">
    <property type="entry name" value="Glyco_hydro_5"/>
</dbReference>
<evidence type="ECO:0000256" key="2">
    <source>
        <dbReference type="ARBA" id="ARBA00022801"/>
    </source>
</evidence>
<keyword evidence="4" id="KW-0812">Transmembrane</keyword>
<dbReference type="PANTHER" id="PTHR31308">
    <property type="match status" value="1"/>
</dbReference>
<dbReference type="EMBL" id="KQ086039">
    <property type="protein sequence ID" value="KLO09997.1"/>
    <property type="molecule type" value="Genomic_DNA"/>
</dbReference>
<dbReference type="STRING" id="27342.A0A0H2REL5"/>
<dbReference type="OrthoDB" id="9971853at2759"/>
<dbReference type="PROSITE" id="PS00659">
    <property type="entry name" value="GLYCOSYL_HYDROL_F5"/>
    <property type="match status" value="1"/>
</dbReference>
<gene>
    <name evidence="7" type="ORF">SCHPADRAFT_999894</name>
</gene>
<name>A0A0H2REL5_9AGAM</name>
<evidence type="ECO:0000256" key="1">
    <source>
        <dbReference type="ARBA" id="ARBA00005641"/>
    </source>
</evidence>
<evidence type="ECO:0000313" key="7">
    <source>
        <dbReference type="EMBL" id="KLO09997.1"/>
    </source>
</evidence>
<evidence type="ECO:0000259" key="5">
    <source>
        <dbReference type="Pfam" id="PF00150"/>
    </source>
</evidence>
<dbReference type="InterPro" id="IPR013780">
    <property type="entry name" value="Glyco_hydro_b"/>
</dbReference>
<keyword evidence="3" id="KW-0326">Glycosidase</keyword>
<keyword evidence="2 7" id="KW-0378">Hydrolase</keyword>
<dbReference type="InterPro" id="IPR017853">
    <property type="entry name" value="GH"/>
</dbReference>
<dbReference type="Proteomes" id="UP000053477">
    <property type="component" value="Unassembled WGS sequence"/>
</dbReference>
<dbReference type="Gene3D" id="2.60.40.1180">
    <property type="entry name" value="Golgi alpha-mannosidase II"/>
    <property type="match status" value="1"/>
</dbReference>
<dbReference type="AlphaFoldDB" id="A0A0H2REL5"/>
<evidence type="ECO:0000259" key="6">
    <source>
        <dbReference type="Pfam" id="PF18564"/>
    </source>
</evidence>
<comment type="similarity">
    <text evidence="1">Belongs to the glycosyl hydrolase 5 (cellulase A) family.</text>
</comment>
<keyword evidence="4" id="KW-0472">Membrane</keyword>
<proteinExistence type="inferred from homology"/>
<reference evidence="7 8" key="1">
    <citation type="submission" date="2015-04" db="EMBL/GenBank/DDBJ databases">
        <title>Complete genome sequence of Schizopora paradoxa KUC8140, a cosmopolitan wood degrader in East Asia.</title>
        <authorList>
            <consortium name="DOE Joint Genome Institute"/>
            <person name="Min B."/>
            <person name="Park H."/>
            <person name="Jang Y."/>
            <person name="Kim J.-J."/>
            <person name="Kim K.H."/>
            <person name="Pangilinan J."/>
            <person name="Lipzen A."/>
            <person name="Riley R."/>
            <person name="Grigoriev I.V."/>
            <person name="Spatafora J.W."/>
            <person name="Choi I.-G."/>
        </authorList>
    </citation>
    <scope>NUCLEOTIDE SEQUENCE [LARGE SCALE GENOMIC DNA]</scope>
    <source>
        <strain evidence="7 8">KUC8140</strain>
    </source>
</reference>
<dbReference type="PANTHER" id="PTHR31308:SF5">
    <property type="entry name" value="ERGOSTERYL-BETA-GLUCOSIDASE"/>
    <property type="match status" value="1"/>
</dbReference>
<dbReference type="Pfam" id="PF18564">
    <property type="entry name" value="Glyco_hydro_5_C"/>
    <property type="match status" value="1"/>
</dbReference>
<dbReference type="GO" id="GO:1904462">
    <property type="term" value="P:ergosteryl 3-beta-D-glucoside catabolic process"/>
    <property type="evidence" value="ECO:0007669"/>
    <property type="project" value="TreeGrafter"/>
</dbReference>
<dbReference type="Gene3D" id="3.20.20.80">
    <property type="entry name" value="Glycosidases"/>
    <property type="match status" value="2"/>
</dbReference>
<sequence>MSSSASLDASFVIVDHEDQRSSPALREHKLGKSPDVWEELKAGSEVDDVKARTQKEHKSYAHDWSKDATGGIRVSGRHFVDKDGRVCWLRGVNLSGSCKTPSKEDPSKFLDDHKLVTFVDRPFPLAEAHEHLARLRRWGLTFIRLLVTWEAIEHEGPGIYDAAYFTYLHDLLSLFSEYGLVAFFSMHQDVWSRYAGGSGAPAWTLEVAGFDLNALEDTGAAWLKGVRGHELSANERGLWPTGYTKLAASTMATLFWGGEIFAPKLQIEGQNIQTYLQNKFLDAWTALVKAVGNLDSVIGFEMMNEPHFGYIGHLSLHEFDYNTHLHLGDIPSALQSFALGAGHPTRVPHWTRTYPWPSKLTHHEIVNREGCSVWRADGPSQGQCPWELHGVWGWDKRKGEAVVLRENYFLKHPTTNEKVTWYTDCYFPFIQRWSTVVRNASSPEKIVFTEVLPNEFCPSVWTADRRPENMVYAPHWYDLIALFRKEFGNLTINVQSVTSGKFILKAFHWGQRGAKDNYASQLRNIVESSYKSLGETPTIIGECGVPMDLNNHEAFSTGNWMWHARMMDALISGLERSLVGFTLWNYNPFNNNTHGDYWNGENFSLFSQESKSQEAKHVDMNVQQVNDNLDDGGRILRAIVRPYPAKTAGVPTKFDYDLNSGSFTFEWTVPSINPSASSPVALIDPPVSNLDHTLTSTTTEIFFPSMLARGRKVIVQSSEDCAGGYLHRYDEESQTLSIIPNENASGIRHSIRVSLDPPLKPLFLLNSFWTDFGKLISILSCIVVAILAIWVSA</sequence>
<feature type="transmembrane region" description="Helical" evidence="4">
    <location>
        <begin position="772"/>
        <end position="791"/>
    </location>
</feature>
<feature type="domain" description="Glycoside hydrolase family 5" evidence="5">
    <location>
        <begin position="129"/>
        <end position="308"/>
    </location>
</feature>
<dbReference type="InterPro" id="IPR052066">
    <property type="entry name" value="Glycosphingolipid_Hydrolases"/>
</dbReference>